<organism evidence="12 13">
    <name type="scientific">Mya arenaria</name>
    <name type="common">Soft-shell clam</name>
    <dbReference type="NCBI Taxonomy" id="6604"/>
    <lineage>
        <taxon>Eukaryota</taxon>
        <taxon>Metazoa</taxon>
        <taxon>Spiralia</taxon>
        <taxon>Lophotrochozoa</taxon>
        <taxon>Mollusca</taxon>
        <taxon>Bivalvia</taxon>
        <taxon>Autobranchia</taxon>
        <taxon>Heteroconchia</taxon>
        <taxon>Euheterodonta</taxon>
        <taxon>Imparidentia</taxon>
        <taxon>Neoheterodontei</taxon>
        <taxon>Myida</taxon>
        <taxon>Myoidea</taxon>
        <taxon>Myidae</taxon>
        <taxon>Mya</taxon>
    </lineage>
</organism>
<keyword evidence="8" id="KW-0804">Transcription</keyword>
<dbReference type="EMBL" id="CP111015">
    <property type="protein sequence ID" value="WAR02723.1"/>
    <property type="molecule type" value="Genomic_DNA"/>
</dbReference>
<keyword evidence="6" id="KW-0805">Transcription regulation</keyword>
<proteinExistence type="inferred from homology"/>
<keyword evidence="13" id="KW-1185">Reference proteome</keyword>
<reference evidence="12" key="1">
    <citation type="submission" date="2022-11" db="EMBL/GenBank/DDBJ databases">
        <title>Centuries of genome instability and evolution in soft-shell clam transmissible cancer (bioRxiv).</title>
        <authorList>
            <person name="Hart S.F.M."/>
            <person name="Yonemitsu M.A."/>
            <person name="Giersch R.M."/>
            <person name="Beal B.F."/>
            <person name="Arriagada G."/>
            <person name="Davis B.W."/>
            <person name="Ostrander E.A."/>
            <person name="Goff S.P."/>
            <person name="Metzger M.J."/>
        </authorList>
    </citation>
    <scope>NUCLEOTIDE SEQUENCE</scope>
    <source>
        <strain evidence="12">MELC-2E11</strain>
        <tissue evidence="12">Siphon/mantle</tissue>
    </source>
</reference>
<keyword evidence="3" id="KW-0479">Metal-binding</keyword>
<evidence type="ECO:0000256" key="1">
    <source>
        <dbReference type="ARBA" id="ARBA00004123"/>
    </source>
</evidence>
<evidence type="ECO:0000256" key="8">
    <source>
        <dbReference type="ARBA" id="ARBA00023163"/>
    </source>
</evidence>
<dbReference type="PRINTS" id="PR00398">
    <property type="entry name" value="STRDHORMONER"/>
</dbReference>
<comment type="subcellular location">
    <subcellularLocation>
        <location evidence="1">Nucleus</location>
    </subcellularLocation>
</comment>
<evidence type="ECO:0000256" key="7">
    <source>
        <dbReference type="ARBA" id="ARBA00023125"/>
    </source>
</evidence>
<dbReference type="PANTHER" id="PTHR45805">
    <property type="entry name" value="NUCLEAR HORMONE RECEPTOR HR3-RELATED"/>
    <property type="match status" value="1"/>
</dbReference>
<dbReference type="Pfam" id="PF00104">
    <property type="entry name" value="Hormone_recep"/>
    <property type="match status" value="1"/>
</dbReference>
<keyword evidence="5" id="KW-0862">Zinc</keyword>
<dbReference type="PRINTS" id="PR00546">
    <property type="entry name" value="THYROIDHORMR"/>
</dbReference>
<dbReference type="PROSITE" id="PS51843">
    <property type="entry name" value="NR_LBD"/>
    <property type="match status" value="1"/>
</dbReference>
<evidence type="ECO:0000313" key="12">
    <source>
        <dbReference type="EMBL" id="WAR02723.1"/>
    </source>
</evidence>
<dbReference type="PANTHER" id="PTHR45805:SF10">
    <property type="entry name" value="ECDYSONE-INDUCED PROTEIN 78C"/>
    <property type="match status" value="1"/>
</dbReference>
<dbReference type="InterPro" id="IPR000536">
    <property type="entry name" value="Nucl_hrmn_rcpt_lig-bd"/>
</dbReference>
<keyword evidence="7" id="KW-0238">DNA-binding</keyword>
<evidence type="ECO:0000259" key="11">
    <source>
        <dbReference type="PROSITE" id="PS51843"/>
    </source>
</evidence>
<evidence type="ECO:0000256" key="2">
    <source>
        <dbReference type="ARBA" id="ARBA00008092"/>
    </source>
</evidence>
<evidence type="ECO:0000256" key="6">
    <source>
        <dbReference type="ARBA" id="ARBA00023015"/>
    </source>
</evidence>
<evidence type="ECO:0000313" key="13">
    <source>
        <dbReference type="Proteomes" id="UP001164746"/>
    </source>
</evidence>
<gene>
    <name evidence="12" type="ORF">MAR_009281</name>
</gene>
<dbReference type="Gene3D" id="1.10.565.10">
    <property type="entry name" value="Retinoid X Receptor"/>
    <property type="match status" value="1"/>
</dbReference>
<keyword evidence="9" id="KW-0675">Receptor</keyword>
<protein>
    <submittedName>
        <fullName evidence="12">E78C-like protein</fullName>
    </submittedName>
</protein>
<dbReference type="SMART" id="SM00430">
    <property type="entry name" value="HOLI"/>
    <property type="match status" value="1"/>
</dbReference>
<feature type="domain" description="NR LBD" evidence="11">
    <location>
        <begin position="42"/>
        <end position="275"/>
    </location>
</feature>
<evidence type="ECO:0000256" key="3">
    <source>
        <dbReference type="ARBA" id="ARBA00022723"/>
    </source>
</evidence>
<evidence type="ECO:0000256" key="9">
    <source>
        <dbReference type="ARBA" id="ARBA00023170"/>
    </source>
</evidence>
<dbReference type="InterPro" id="IPR035500">
    <property type="entry name" value="NHR-like_dom_sf"/>
</dbReference>
<evidence type="ECO:0000256" key="4">
    <source>
        <dbReference type="ARBA" id="ARBA00022771"/>
    </source>
</evidence>
<comment type="similarity">
    <text evidence="2">Belongs to the nuclear hormone receptor family. NR1 subfamily.</text>
</comment>
<dbReference type="Proteomes" id="UP001164746">
    <property type="component" value="Chromosome 4"/>
</dbReference>
<accession>A0ABY7E1L7</accession>
<keyword evidence="4" id="KW-0863">Zinc-finger</keyword>
<feature type="region of interest" description="Disordered" evidence="10">
    <location>
        <begin position="277"/>
        <end position="305"/>
    </location>
</feature>
<dbReference type="SUPFAM" id="SSF48508">
    <property type="entry name" value="Nuclear receptor ligand-binding domain"/>
    <property type="match status" value="1"/>
</dbReference>
<evidence type="ECO:0000256" key="10">
    <source>
        <dbReference type="SAM" id="MobiDB-lite"/>
    </source>
</evidence>
<evidence type="ECO:0000256" key="5">
    <source>
        <dbReference type="ARBA" id="ARBA00022833"/>
    </source>
</evidence>
<dbReference type="InterPro" id="IPR001723">
    <property type="entry name" value="Nuclear_hrmn_rcpt"/>
</dbReference>
<name>A0ABY7E1L7_MYAAR</name>
<feature type="compositionally biased region" description="Polar residues" evidence="10">
    <location>
        <begin position="295"/>
        <end position="305"/>
    </location>
</feature>
<feature type="compositionally biased region" description="Pro residues" evidence="10">
    <location>
        <begin position="282"/>
        <end position="292"/>
    </location>
</feature>
<dbReference type="InterPro" id="IPR001728">
    <property type="entry name" value="ThyrH_rcpt"/>
</dbReference>
<sequence>MEEAQVSSTDPCLDQTSLESKQLAIYDIILSVSQGHLANCGITDDKLKTLHRHHSTLMTKIEIPDQPVQFTDDELEKQRLLMWQCYAHLTTPAIQSMVEFVKRIPGILDLAQDDQLILIKTSFFEMWVTRMARMFNPEDFSLTFEDGSIIQKDELAVVYSPEFVSAMFDVAGNINGLNLNDTEIGLLSAVILSTPDRHDVKDQKAVEALWDRLIEALKLQLKRNHSTEENLFGTALVKLSELRTLGSHHNELLKYYRANWHRCVIPPLFSEIYDIPKNEQQFPPPPPPPPPHYDQGSSNTNIPHS</sequence>